<evidence type="ECO:0000313" key="2">
    <source>
        <dbReference type="EMBL" id="KAJ8896135.1"/>
    </source>
</evidence>
<reference evidence="2 3" key="1">
    <citation type="submission" date="2023-02" db="EMBL/GenBank/DDBJ databases">
        <title>LHISI_Scaffold_Assembly.</title>
        <authorList>
            <person name="Stuart O.P."/>
            <person name="Cleave R."/>
            <person name="Magrath M.J.L."/>
            <person name="Mikheyev A.S."/>
        </authorList>
    </citation>
    <scope>NUCLEOTIDE SEQUENCE [LARGE SCALE GENOMIC DNA]</scope>
    <source>
        <strain evidence="2">Daus_M_001</strain>
        <tissue evidence="2">Leg muscle</tissue>
    </source>
</reference>
<keyword evidence="3" id="KW-1185">Reference proteome</keyword>
<protein>
    <submittedName>
        <fullName evidence="2">Uncharacterized protein</fullName>
    </submittedName>
</protein>
<proteinExistence type="predicted"/>
<dbReference type="Proteomes" id="UP001159363">
    <property type="component" value="Chromosome 1"/>
</dbReference>
<organism evidence="2 3">
    <name type="scientific">Dryococelus australis</name>
    <dbReference type="NCBI Taxonomy" id="614101"/>
    <lineage>
        <taxon>Eukaryota</taxon>
        <taxon>Metazoa</taxon>
        <taxon>Ecdysozoa</taxon>
        <taxon>Arthropoda</taxon>
        <taxon>Hexapoda</taxon>
        <taxon>Insecta</taxon>
        <taxon>Pterygota</taxon>
        <taxon>Neoptera</taxon>
        <taxon>Polyneoptera</taxon>
        <taxon>Phasmatodea</taxon>
        <taxon>Verophasmatodea</taxon>
        <taxon>Anareolatae</taxon>
        <taxon>Phasmatidae</taxon>
        <taxon>Eurycanthinae</taxon>
        <taxon>Dryococelus</taxon>
    </lineage>
</organism>
<dbReference type="EMBL" id="JARBHB010000001">
    <property type="protein sequence ID" value="KAJ8896135.1"/>
    <property type="molecule type" value="Genomic_DNA"/>
</dbReference>
<name>A0ABQ9IHH0_9NEOP</name>
<sequence>MIHKYATLFLVFFHCLFYKEIPQVRIYLGKLMLDELERLKVPVAHKINFSADNAAIPAFTRSKESYEACLYKVTVTRKKLAGVAWTVGTFVEILCILTNILHKQKAGKKCADNLAREKRKLPVDCKPSSSSKNFASSTNRAKKLVMDAVTMFLVKKFCLCFIKFSQQGSLFIFIAYNTNSWLKITYKFVKPIVIKQSCLLNVRSHCAENQTLWSATMGITKMFSKGIGIKKRFLQRSQVVMDVMLHSCIRWGFQAKGSRVIRHVLSDSVCSSIYNLWYYGSCLSNSTINSSKEVKGHPIHRLTLDSNPRPQGGAKALAELQHRSAGRRDERKPA</sequence>
<gene>
    <name evidence="2" type="ORF">PR048_001478</name>
</gene>
<evidence type="ECO:0000256" key="1">
    <source>
        <dbReference type="SAM" id="SignalP"/>
    </source>
</evidence>
<feature type="chain" id="PRO_5045991800" evidence="1">
    <location>
        <begin position="19"/>
        <end position="334"/>
    </location>
</feature>
<evidence type="ECO:0000313" key="3">
    <source>
        <dbReference type="Proteomes" id="UP001159363"/>
    </source>
</evidence>
<keyword evidence="1" id="KW-0732">Signal</keyword>
<comment type="caution">
    <text evidence="2">The sequence shown here is derived from an EMBL/GenBank/DDBJ whole genome shotgun (WGS) entry which is preliminary data.</text>
</comment>
<feature type="signal peptide" evidence="1">
    <location>
        <begin position="1"/>
        <end position="18"/>
    </location>
</feature>
<accession>A0ABQ9IHH0</accession>